<name>A0AAN9YAC4_9HEMI</name>
<gene>
    <name evidence="2" type="ORF">V9T40_006964</name>
</gene>
<sequence>MNSPVHHSAFPLSTSPYCRKKEPLDMLCEKINGDASLYSMFRTDAKPVPCPFKGGPPFTFTYNRGSGECKSPVSKSDSCTDDSRMLLRYQACPDVHNSEATVEELTCLAWWKDGSMKYMVGKLEHKMTSSDEDRYRCFVWNNSPDNRVYNVAQSGDATCNGLPSATEGSRTMRLTQGK</sequence>
<dbReference type="AlphaFoldDB" id="A0AAN9YAC4"/>
<dbReference type="PANTHER" id="PTHR22255:SF9">
    <property type="entry name" value="LP06548P"/>
    <property type="match status" value="1"/>
</dbReference>
<dbReference type="GO" id="GO:0061909">
    <property type="term" value="P:autophagosome-lysosome fusion"/>
    <property type="evidence" value="ECO:0007669"/>
    <property type="project" value="TreeGrafter"/>
</dbReference>
<dbReference type="EMBL" id="JBBCAQ010000002">
    <property type="protein sequence ID" value="KAK7605106.1"/>
    <property type="molecule type" value="Genomic_DNA"/>
</dbReference>
<comment type="caution">
    <text evidence="2">The sequence shown here is derived from an EMBL/GenBank/DDBJ whole genome shotgun (WGS) entry which is preliminary data.</text>
</comment>
<proteinExistence type="predicted"/>
<dbReference type="InterPro" id="IPR055470">
    <property type="entry name" value="DUF7042"/>
</dbReference>
<evidence type="ECO:0000313" key="2">
    <source>
        <dbReference type="EMBL" id="KAK7605106.1"/>
    </source>
</evidence>
<protein>
    <recommendedName>
        <fullName evidence="1">DUF7042 domain-containing protein</fullName>
    </recommendedName>
</protein>
<accession>A0AAN9YAC4</accession>
<feature type="domain" description="DUF7042" evidence="1">
    <location>
        <begin position="46"/>
        <end position="176"/>
    </location>
</feature>
<keyword evidence="3" id="KW-1185">Reference proteome</keyword>
<evidence type="ECO:0000259" key="1">
    <source>
        <dbReference type="Pfam" id="PF23069"/>
    </source>
</evidence>
<dbReference type="Pfam" id="PF23069">
    <property type="entry name" value="DUF7042"/>
    <property type="match status" value="1"/>
</dbReference>
<dbReference type="PANTHER" id="PTHR22255">
    <property type="entry name" value="LP06548P"/>
    <property type="match status" value="1"/>
</dbReference>
<organism evidence="2 3">
    <name type="scientific">Parthenolecanium corni</name>
    <dbReference type="NCBI Taxonomy" id="536013"/>
    <lineage>
        <taxon>Eukaryota</taxon>
        <taxon>Metazoa</taxon>
        <taxon>Ecdysozoa</taxon>
        <taxon>Arthropoda</taxon>
        <taxon>Hexapoda</taxon>
        <taxon>Insecta</taxon>
        <taxon>Pterygota</taxon>
        <taxon>Neoptera</taxon>
        <taxon>Paraneoptera</taxon>
        <taxon>Hemiptera</taxon>
        <taxon>Sternorrhyncha</taxon>
        <taxon>Coccoidea</taxon>
        <taxon>Coccidae</taxon>
        <taxon>Parthenolecanium</taxon>
    </lineage>
</organism>
<dbReference type="Proteomes" id="UP001367676">
    <property type="component" value="Unassembled WGS sequence"/>
</dbReference>
<evidence type="ECO:0000313" key="3">
    <source>
        <dbReference type="Proteomes" id="UP001367676"/>
    </source>
</evidence>
<reference evidence="2 3" key="1">
    <citation type="submission" date="2024-03" db="EMBL/GenBank/DDBJ databases">
        <title>Adaptation during the transition from Ophiocordyceps entomopathogen to insect associate is accompanied by gene loss and intensified selection.</title>
        <authorList>
            <person name="Ward C.M."/>
            <person name="Onetto C.A."/>
            <person name="Borneman A.R."/>
        </authorList>
    </citation>
    <scope>NUCLEOTIDE SEQUENCE [LARGE SCALE GENOMIC DNA]</scope>
    <source>
        <strain evidence="2">AWRI1</strain>
        <tissue evidence="2">Single Adult Female</tissue>
    </source>
</reference>